<dbReference type="Gene3D" id="3.40.720.10">
    <property type="entry name" value="Alkaline Phosphatase, subunit A"/>
    <property type="match status" value="1"/>
</dbReference>
<dbReference type="EMBL" id="CAFBQA010000006">
    <property type="protein sequence ID" value="CAB5035023.1"/>
    <property type="molecule type" value="Genomic_DNA"/>
</dbReference>
<evidence type="ECO:0000256" key="2">
    <source>
        <dbReference type="ARBA" id="ARBA00022801"/>
    </source>
</evidence>
<reference evidence="5" key="1">
    <citation type="submission" date="2020-05" db="EMBL/GenBank/DDBJ databases">
        <authorList>
            <person name="Chiriac C."/>
            <person name="Salcher M."/>
            <person name="Ghai R."/>
            <person name="Kavagutti S V."/>
        </authorList>
    </citation>
    <scope>NUCLEOTIDE SEQUENCE</scope>
</reference>
<keyword evidence="2" id="KW-0378">Hydrolase</keyword>
<protein>
    <submittedName>
        <fullName evidence="5">Unannotated protein</fullName>
    </submittedName>
</protein>
<evidence type="ECO:0000256" key="1">
    <source>
        <dbReference type="ARBA" id="ARBA00022723"/>
    </source>
</evidence>
<dbReference type="GO" id="GO:0046872">
    <property type="term" value="F:metal ion binding"/>
    <property type="evidence" value="ECO:0007669"/>
    <property type="project" value="UniProtKB-KW"/>
</dbReference>
<dbReference type="SUPFAM" id="SSF53649">
    <property type="entry name" value="Alkaline phosphatase-like"/>
    <property type="match status" value="1"/>
</dbReference>
<proteinExistence type="predicted"/>
<keyword evidence="1" id="KW-0479">Metal-binding</keyword>
<dbReference type="GO" id="GO:0005737">
    <property type="term" value="C:cytoplasm"/>
    <property type="evidence" value="ECO:0007669"/>
    <property type="project" value="TreeGrafter"/>
</dbReference>
<dbReference type="InterPro" id="IPR000917">
    <property type="entry name" value="Sulfatase_N"/>
</dbReference>
<organism evidence="5">
    <name type="scientific">freshwater metagenome</name>
    <dbReference type="NCBI Taxonomy" id="449393"/>
    <lineage>
        <taxon>unclassified sequences</taxon>
        <taxon>metagenomes</taxon>
        <taxon>ecological metagenomes</taxon>
    </lineage>
</organism>
<evidence type="ECO:0000313" key="4">
    <source>
        <dbReference type="EMBL" id="CAB4716329.1"/>
    </source>
</evidence>
<dbReference type="EMBL" id="CAEZXW010000135">
    <property type="protein sequence ID" value="CAB4716329.1"/>
    <property type="molecule type" value="Genomic_DNA"/>
</dbReference>
<accession>A0A6J6W1H1</accession>
<evidence type="ECO:0000313" key="6">
    <source>
        <dbReference type="EMBL" id="CAB4892310.1"/>
    </source>
</evidence>
<sequence>MRPNVLVIVADQLRADHLGHANKDLPISTPNIDAIALESRRFTRAYVANPTCMPNRATIATGRWPSVHGTRTNGVTLDWQAETFMRSMRRTGYKTSAIGKLHFQTMGWPYEGFQLADIEANAPEVLNDLPDARFYSGVGEGDEWQQWENSQRHREGYVDLPADYYGFDSVDLAVGHGDRPSGHYWHWAKARGANLEELAGWQNSKERRADWDQVYVSQVPAELHPSSFVVERATARLKDAASSDDPFLCFVSFPDPHHPFAPPAEFMPDIDPATLPLPETFFASHSESPPHLQEIAAHRGTPPEDPTMTWAPTVEQFQDALRAQIGQIQFVDQAVGKIVSAAREATQDRPLIIVFTTDHGDLFGDHGLMLKHFVHYEAVTRVPLLISGPMLDIGLDDRLVSSADIAPTLLELTGSRGWRGIQGRSLVGKSKKPWRDALIVEEDQPFGLDGMSGPVRLRTLITPDYRLTAYAGQKYGELYDRSSDVEDTKNLFGTEAHKQERGEAFEKLAREMMAIADEGRKPMASA</sequence>
<dbReference type="PANTHER" id="PTHR45953:SF1">
    <property type="entry name" value="IDURONATE 2-SULFATASE"/>
    <property type="match status" value="1"/>
</dbReference>
<dbReference type="EMBL" id="CAEZZQ010000053">
    <property type="protein sequence ID" value="CAB4777235.1"/>
    <property type="molecule type" value="Genomic_DNA"/>
</dbReference>
<dbReference type="Pfam" id="PF00884">
    <property type="entry name" value="Sulfatase"/>
    <property type="match status" value="1"/>
</dbReference>
<dbReference type="AlphaFoldDB" id="A0A6J6W1H1"/>
<gene>
    <name evidence="4" type="ORF">UFOPK2593_01426</name>
    <name evidence="5" type="ORF">UFOPK2894_00944</name>
    <name evidence="6" type="ORF">UFOPK3492_00447</name>
    <name evidence="7" type="ORF">UFOPK4234_00234</name>
</gene>
<evidence type="ECO:0000313" key="7">
    <source>
        <dbReference type="EMBL" id="CAB5035023.1"/>
    </source>
</evidence>
<dbReference type="InterPro" id="IPR017850">
    <property type="entry name" value="Alkaline_phosphatase_core_sf"/>
</dbReference>
<evidence type="ECO:0000313" key="5">
    <source>
        <dbReference type="EMBL" id="CAB4777235.1"/>
    </source>
</evidence>
<dbReference type="PANTHER" id="PTHR45953">
    <property type="entry name" value="IDURONATE 2-SULFATASE"/>
    <property type="match status" value="1"/>
</dbReference>
<feature type="domain" description="Sulfatase N-terminal" evidence="3">
    <location>
        <begin position="3"/>
        <end position="414"/>
    </location>
</feature>
<name>A0A6J6W1H1_9ZZZZ</name>
<dbReference type="GO" id="GO:0008484">
    <property type="term" value="F:sulfuric ester hydrolase activity"/>
    <property type="evidence" value="ECO:0007669"/>
    <property type="project" value="TreeGrafter"/>
</dbReference>
<dbReference type="EMBL" id="CAFBMD010000021">
    <property type="protein sequence ID" value="CAB4892310.1"/>
    <property type="molecule type" value="Genomic_DNA"/>
</dbReference>
<evidence type="ECO:0000259" key="3">
    <source>
        <dbReference type="Pfam" id="PF00884"/>
    </source>
</evidence>